<evidence type="ECO:0000313" key="3">
    <source>
        <dbReference type="EMBL" id="PTX55715.1"/>
    </source>
</evidence>
<evidence type="ECO:0000256" key="2">
    <source>
        <dbReference type="SAM" id="SignalP"/>
    </source>
</evidence>
<dbReference type="Proteomes" id="UP000243978">
    <property type="component" value="Unassembled WGS sequence"/>
</dbReference>
<comment type="caution">
    <text evidence="3">The sequence shown here is derived from an EMBL/GenBank/DDBJ whole genome shotgun (WGS) entry which is preliminary data.</text>
</comment>
<dbReference type="RefSeq" id="WP_107843978.1">
    <property type="nucleotide sequence ID" value="NZ_QBKS01000001.1"/>
</dbReference>
<dbReference type="AlphaFoldDB" id="A0A2T6BI31"/>
<evidence type="ECO:0000256" key="1">
    <source>
        <dbReference type="SAM" id="Phobius"/>
    </source>
</evidence>
<name>A0A2T6BI31_9RHOB</name>
<protein>
    <submittedName>
        <fullName evidence="3">Uncharacterized protein</fullName>
    </submittedName>
</protein>
<dbReference type="EMBL" id="QBKS01000001">
    <property type="protein sequence ID" value="PTX55715.1"/>
    <property type="molecule type" value="Genomic_DNA"/>
</dbReference>
<feature type="chain" id="PRO_5015668077" evidence="2">
    <location>
        <begin position="25"/>
        <end position="77"/>
    </location>
</feature>
<gene>
    <name evidence="3" type="ORF">C8N43_0356</name>
</gene>
<keyword evidence="2" id="KW-0732">Signal</keyword>
<sequence length="77" mass="7861">MKNLFISAALAASLAVATVGDAHAGVTPAPAPSSSSGNNDVVIAVFVLALGALIFGQGFGQQQRKVKTQKNEKTSEY</sequence>
<accession>A0A2T6BI31</accession>
<reference evidence="3 4" key="1">
    <citation type="submission" date="2018-04" db="EMBL/GenBank/DDBJ databases">
        <title>Genomic Encyclopedia of Archaeal and Bacterial Type Strains, Phase II (KMG-II): from individual species to whole genera.</title>
        <authorList>
            <person name="Goeker M."/>
        </authorList>
    </citation>
    <scope>NUCLEOTIDE SEQUENCE [LARGE SCALE GENOMIC DNA]</scope>
    <source>
        <strain evidence="3 4">DSM 100977</strain>
    </source>
</reference>
<keyword evidence="1" id="KW-0812">Transmembrane</keyword>
<feature type="transmembrane region" description="Helical" evidence="1">
    <location>
        <begin position="40"/>
        <end position="60"/>
    </location>
</feature>
<keyword evidence="4" id="KW-1185">Reference proteome</keyword>
<organism evidence="3 4">
    <name type="scientific">Litoreibacter ponti</name>
    <dbReference type="NCBI Taxonomy" id="1510457"/>
    <lineage>
        <taxon>Bacteria</taxon>
        <taxon>Pseudomonadati</taxon>
        <taxon>Pseudomonadota</taxon>
        <taxon>Alphaproteobacteria</taxon>
        <taxon>Rhodobacterales</taxon>
        <taxon>Roseobacteraceae</taxon>
        <taxon>Litoreibacter</taxon>
    </lineage>
</organism>
<evidence type="ECO:0000313" key="4">
    <source>
        <dbReference type="Proteomes" id="UP000243978"/>
    </source>
</evidence>
<keyword evidence="1" id="KW-1133">Transmembrane helix</keyword>
<proteinExistence type="predicted"/>
<keyword evidence="1" id="KW-0472">Membrane</keyword>
<feature type="signal peptide" evidence="2">
    <location>
        <begin position="1"/>
        <end position="24"/>
    </location>
</feature>